<keyword evidence="6 7" id="KW-0472">Membrane</keyword>
<keyword evidence="3" id="KW-1003">Cell membrane</keyword>
<sequence>MNPGNLGEVFRVFLRLGLTSFGGPVAHLGYFHEAFVQKRGWLTARDYGNLVAICQFLPGPASSQVCIGIGLARAGLAGAFLAWIAFLLPSVLVMVAFGYGVTVWRDSIPPGLLIALKTVAVAVVAQAVWRMANQFCPDRVRVSMAVVGAAGSLLIPSPLAPLLMMGLAAVAGQWLALDDREPPSATRELGVGRGLSVFCLILLAVLLAAPALLPGLVPALADHQLVKVFLSFFSSGSLVFGGGHVVLPLLQATVVSPGWVTSSEFLAGYGAAQAVPGPLFSLSAYLGTVLAPFPSGWQGALFCLAAIYLPSFLLLFGVLPFWSAVQRHGPVQKAQMGINAAVVGVLLAALYQPIWVSAVTDGRTFLMALAAFTGIVFWRVPSWLLVIVAAAVGWLWLT</sequence>
<comment type="subcellular location">
    <subcellularLocation>
        <location evidence="1">Cell membrane</location>
        <topology evidence="1">Multi-pass membrane protein</topology>
    </subcellularLocation>
</comment>
<feature type="transmembrane region" description="Helical" evidence="7">
    <location>
        <begin position="112"/>
        <end position="132"/>
    </location>
</feature>
<feature type="transmembrane region" description="Helical" evidence="7">
    <location>
        <begin position="195"/>
        <end position="216"/>
    </location>
</feature>
<evidence type="ECO:0000313" key="8">
    <source>
        <dbReference type="EMBL" id="MYD91356.1"/>
    </source>
</evidence>
<dbReference type="GO" id="GO:0015109">
    <property type="term" value="F:chromate transmembrane transporter activity"/>
    <property type="evidence" value="ECO:0007669"/>
    <property type="project" value="InterPro"/>
</dbReference>
<dbReference type="AlphaFoldDB" id="A0A6B1DWH9"/>
<evidence type="ECO:0000256" key="4">
    <source>
        <dbReference type="ARBA" id="ARBA00022692"/>
    </source>
</evidence>
<feature type="transmembrane region" description="Helical" evidence="7">
    <location>
        <begin position="337"/>
        <end position="356"/>
    </location>
</feature>
<dbReference type="InterPro" id="IPR014047">
    <property type="entry name" value="Chr_Tranpt_l_chain"/>
</dbReference>
<proteinExistence type="inferred from homology"/>
<comment type="caution">
    <text evidence="8">The sequence shown here is derived from an EMBL/GenBank/DDBJ whole genome shotgun (WGS) entry which is preliminary data.</text>
</comment>
<dbReference type="PANTHER" id="PTHR33567:SF3">
    <property type="entry name" value="CHROMATE ION TRANSPORTER (EUROFUNG)"/>
    <property type="match status" value="1"/>
</dbReference>
<evidence type="ECO:0000256" key="7">
    <source>
        <dbReference type="SAM" id="Phobius"/>
    </source>
</evidence>
<evidence type="ECO:0000256" key="6">
    <source>
        <dbReference type="ARBA" id="ARBA00023136"/>
    </source>
</evidence>
<evidence type="ECO:0000256" key="1">
    <source>
        <dbReference type="ARBA" id="ARBA00004651"/>
    </source>
</evidence>
<evidence type="ECO:0000256" key="5">
    <source>
        <dbReference type="ARBA" id="ARBA00022989"/>
    </source>
</evidence>
<feature type="transmembrane region" description="Helical" evidence="7">
    <location>
        <begin position="228"/>
        <end position="250"/>
    </location>
</feature>
<keyword evidence="5 7" id="KW-1133">Transmembrane helix</keyword>
<comment type="similarity">
    <text evidence="2">Belongs to the chromate ion transporter (CHR) (TC 2.A.51) family.</text>
</comment>
<feature type="transmembrane region" description="Helical" evidence="7">
    <location>
        <begin position="79"/>
        <end position="100"/>
    </location>
</feature>
<evidence type="ECO:0000256" key="2">
    <source>
        <dbReference type="ARBA" id="ARBA00005262"/>
    </source>
</evidence>
<dbReference type="GO" id="GO:0005886">
    <property type="term" value="C:plasma membrane"/>
    <property type="evidence" value="ECO:0007669"/>
    <property type="project" value="UniProtKB-SubCell"/>
</dbReference>
<organism evidence="8">
    <name type="scientific">Caldilineaceae bacterium SB0662_bin_9</name>
    <dbReference type="NCBI Taxonomy" id="2605258"/>
    <lineage>
        <taxon>Bacteria</taxon>
        <taxon>Bacillati</taxon>
        <taxon>Chloroflexota</taxon>
        <taxon>Caldilineae</taxon>
        <taxon>Caldilineales</taxon>
        <taxon>Caldilineaceae</taxon>
    </lineage>
</organism>
<dbReference type="Pfam" id="PF02417">
    <property type="entry name" value="Chromate_transp"/>
    <property type="match status" value="2"/>
</dbReference>
<dbReference type="InterPro" id="IPR003370">
    <property type="entry name" value="Chromate_transpt"/>
</dbReference>
<keyword evidence="4 7" id="KW-0812">Transmembrane</keyword>
<reference evidence="8" key="1">
    <citation type="submission" date="2019-09" db="EMBL/GenBank/DDBJ databases">
        <title>Characterisation of the sponge microbiome using genome-centric metagenomics.</title>
        <authorList>
            <person name="Engelberts J.P."/>
            <person name="Robbins S.J."/>
            <person name="De Goeij J.M."/>
            <person name="Aranda M."/>
            <person name="Bell S.C."/>
            <person name="Webster N.S."/>
        </authorList>
    </citation>
    <scope>NUCLEOTIDE SEQUENCE</scope>
    <source>
        <strain evidence="8">SB0662_bin_9</strain>
    </source>
</reference>
<protein>
    <submittedName>
        <fullName evidence="8">Chromate efflux transporter</fullName>
    </submittedName>
</protein>
<evidence type="ECO:0000256" key="3">
    <source>
        <dbReference type="ARBA" id="ARBA00022475"/>
    </source>
</evidence>
<name>A0A6B1DWH9_9CHLR</name>
<dbReference type="PIRSF" id="PIRSF004810">
    <property type="entry name" value="ChrA"/>
    <property type="match status" value="1"/>
</dbReference>
<feature type="transmembrane region" description="Helical" evidence="7">
    <location>
        <begin position="144"/>
        <end position="175"/>
    </location>
</feature>
<gene>
    <name evidence="8" type="primary">chrA</name>
    <name evidence="8" type="ORF">F4Y08_13640</name>
</gene>
<feature type="transmembrane region" description="Helical" evidence="7">
    <location>
        <begin position="299"/>
        <end position="325"/>
    </location>
</feature>
<dbReference type="PANTHER" id="PTHR33567">
    <property type="entry name" value="CHROMATE ION TRANSPORTER (EUROFUNG)"/>
    <property type="match status" value="1"/>
</dbReference>
<accession>A0A6B1DWH9</accession>
<dbReference type="NCBIfam" id="TIGR00937">
    <property type="entry name" value="2A51"/>
    <property type="match status" value="1"/>
</dbReference>
<feature type="transmembrane region" description="Helical" evidence="7">
    <location>
        <begin position="376"/>
        <end position="397"/>
    </location>
</feature>
<feature type="transmembrane region" description="Helical" evidence="7">
    <location>
        <begin position="12"/>
        <end position="30"/>
    </location>
</feature>
<dbReference type="EMBL" id="VXPY01000094">
    <property type="protein sequence ID" value="MYD91356.1"/>
    <property type="molecule type" value="Genomic_DNA"/>
</dbReference>
<feature type="transmembrane region" description="Helical" evidence="7">
    <location>
        <begin position="50"/>
        <end position="72"/>
    </location>
</feature>